<protein>
    <submittedName>
        <fullName evidence="4">Porin family protein</fullName>
    </submittedName>
</protein>
<proteinExistence type="predicted"/>
<feature type="chain" id="PRO_5018332239" evidence="2">
    <location>
        <begin position="20"/>
        <end position="160"/>
    </location>
</feature>
<comment type="caution">
    <text evidence="4">The sequence shown here is derived from an EMBL/GenBank/DDBJ whole genome shotgun (WGS) entry which is preliminary data.</text>
</comment>
<dbReference type="AlphaFoldDB" id="A0A3N9TIB1"/>
<dbReference type="SUPFAM" id="SSF56925">
    <property type="entry name" value="OMPA-like"/>
    <property type="match status" value="1"/>
</dbReference>
<dbReference type="Pfam" id="PF13505">
    <property type="entry name" value="OMP_b-brl"/>
    <property type="match status" value="1"/>
</dbReference>
<sequence>MKKTLAGFALALVATSANADSLLYGGASAGESTYKGDHGTAYSVHLGTGILPFIGIEGGITKFNSIDTAPGQETEASTAYLALKPSLDFGPLHIYAKGGLHKWDEKVNGQKIDDGVDLMYGVGAEYFLSGPLSIGFSYQRYVMDSDDMGTFMFNASFHFM</sequence>
<organism evidence="4 5">
    <name type="scientific">Vibrio viridaestus</name>
    <dbReference type="NCBI Taxonomy" id="2487322"/>
    <lineage>
        <taxon>Bacteria</taxon>
        <taxon>Pseudomonadati</taxon>
        <taxon>Pseudomonadota</taxon>
        <taxon>Gammaproteobacteria</taxon>
        <taxon>Vibrionales</taxon>
        <taxon>Vibrionaceae</taxon>
        <taxon>Vibrio</taxon>
    </lineage>
</organism>
<evidence type="ECO:0000259" key="3">
    <source>
        <dbReference type="Pfam" id="PF13505"/>
    </source>
</evidence>
<evidence type="ECO:0000313" key="5">
    <source>
        <dbReference type="Proteomes" id="UP000281112"/>
    </source>
</evidence>
<dbReference type="EMBL" id="RJVQ01000003">
    <property type="protein sequence ID" value="RQW63633.1"/>
    <property type="molecule type" value="Genomic_DNA"/>
</dbReference>
<dbReference type="InterPro" id="IPR011250">
    <property type="entry name" value="OMP/PagP_B-barrel"/>
</dbReference>
<evidence type="ECO:0000256" key="1">
    <source>
        <dbReference type="ARBA" id="ARBA00022729"/>
    </source>
</evidence>
<name>A0A3N9TIB1_9VIBR</name>
<feature type="signal peptide" evidence="2">
    <location>
        <begin position="1"/>
        <end position="19"/>
    </location>
</feature>
<evidence type="ECO:0000256" key="2">
    <source>
        <dbReference type="SAM" id="SignalP"/>
    </source>
</evidence>
<dbReference type="InterPro" id="IPR027385">
    <property type="entry name" value="Beta-barrel_OMP"/>
</dbReference>
<dbReference type="RefSeq" id="WP_124937096.1">
    <property type="nucleotide sequence ID" value="NZ_RJVQ01000003.1"/>
</dbReference>
<reference evidence="4 5" key="1">
    <citation type="submission" date="2018-11" db="EMBL/GenBank/DDBJ databases">
        <title>Vibrio LJC006 sp. nov., isolated from seawater during the bloom of the enteromorpha.</title>
        <authorList>
            <person name="Liang J."/>
        </authorList>
    </citation>
    <scope>NUCLEOTIDE SEQUENCE [LARGE SCALE GENOMIC DNA]</scope>
    <source>
        <strain evidence="4 5">LJC006</strain>
    </source>
</reference>
<evidence type="ECO:0000313" key="4">
    <source>
        <dbReference type="EMBL" id="RQW63633.1"/>
    </source>
</evidence>
<feature type="domain" description="Outer membrane protein beta-barrel" evidence="3">
    <location>
        <begin position="9"/>
        <end position="159"/>
    </location>
</feature>
<dbReference type="Proteomes" id="UP000281112">
    <property type="component" value="Unassembled WGS sequence"/>
</dbReference>
<gene>
    <name evidence="4" type="ORF">EES38_10330</name>
</gene>
<dbReference type="Gene3D" id="2.40.160.20">
    <property type="match status" value="1"/>
</dbReference>
<keyword evidence="1 2" id="KW-0732">Signal</keyword>
<keyword evidence="5" id="KW-1185">Reference proteome</keyword>
<dbReference type="OrthoDB" id="5622477at2"/>
<accession>A0A3N9TIB1</accession>